<dbReference type="Gene3D" id="2.60.40.10">
    <property type="entry name" value="Immunoglobulins"/>
    <property type="match status" value="2"/>
</dbReference>
<dbReference type="InterPro" id="IPR013783">
    <property type="entry name" value="Ig-like_fold"/>
</dbReference>
<proteinExistence type="predicted"/>
<evidence type="ECO:0000313" key="3">
    <source>
        <dbReference type="Proteomes" id="UP000824192"/>
    </source>
</evidence>
<protein>
    <recommendedName>
        <fullName evidence="4">Pesticidal crystal protein Cry22Aa Ig-like domain-containing protein</fullName>
    </recommendedName>
</protein>
<evidence type="ECO:0000256" key="1">
    <source>
        <dbReference type="SAM" id="SignalP"/>
    </source>
</evidence>
<accession>A0A9D1RXA8</accession>
<dbReference type="EMBL" id="DXGA01000168">
    <property type="protein sequence ID" value="HIW94451.1"/>
    <property type="molecule type" value="Genomic_DNA"/>
</dbReference>
<dbReference type="AlphaFoldDB" id="A0A9D1RXA8"/>
<sequence length="269" mass="28875">MKKFRILILILFLLSAAGLGASTVYHALNDDKTIPVIQCPQEPLVLSVGENSTEKLLEGVTAWDEKDGDLTGSILIQGTSGTISGSETTITYAVVDSDDHVATASRVVQYSDYTPPRFGLEGELRYSVGNVIRVKDRLTAYDVVDGDISDRIKISSNTSMVTGMEGTYPMTFEVTNSLGDTASITLDVVVRNYAAGEPIIRLKQYLVYRTADQYFDAMSYVESVSGGQAEEVSVTYPPGGLTGGLCQVTYTCTGPSGIQGSATLYVVTE</sequence>
<dbReference type="Proteomes" id="UP000824192">
    <property type="component" value="Unassembled WGS sequence"/>
</dbReference>
<gene>
    <name evidence="2" type="ORF">H9868_07925</name>
</gene>
<organism evidence="2 3">
    <name type="scientific">Candidatus Flavonifractor merdipullorum</name>
    <dbReference type="NCBI Taxonomy" id="2838590"/>
    <lineage>
        <taxon>Bacteria</taxon>
        <taxon>Bacillati</taxon>
        <taxon>Bacillota</taxon>
        <taxon>Clostridia</taxon>
        <taxon>Eubacteriales</taxon>
        <taxon>Oscillospiraceae</taxon>
        <taxon>Flavonifractor</taxon>
    </lineage>
</organism>
<feature type="chain" id="PRO_5039062564" description="Pesticidal crystal protein Cry22Aa Ig-like domain-containing protein" evidence="1">
    <location>
        <begin position="22"/>
        <end position="269"/>
    </location>
</feature>
<evidence type="ECO:0000313" key="2">
    <source>
        <dbReference type="EMBL" id="HIW94451.1"/>
    </source>
</evidence>
<comment type="caution">
    <text evidence="2">The sequence shown here is derived from an EMBL/GenBank/DDBJ whole genome shotgun (WGS) entry which is preliminary data.</text>
</comment>
<name>A0A9D1RXA8_9FIRM</name>
<evidence type="ECO:0008006" key="4">
    <source>
        <dbReference type="Google" id="ProtNLM"/>
    </source>
</evidence>
<feature type="signal peptide" evidence="1">
    <location>
        <begin position="1"/>
        <end position="21"/>
    </location>
</feature>
<reference evidence="2" key="1">
    <citation type="journal article" date="2021" name="PeerJ">
        <title>Extensive microbial diversity within the chicken gut microbiome revealed by metagenomics and culture.</title>
        <authorList>
            <person name="Gilroy R."/>
            <person name="Ravi A."/>
            <person name="Getino M."/>
            <person name="Pursley I."/>
            <person name="Horton D.L."/>
            <person name="Alikhan N.F."/>
            <person name="Baker D."/>
            <person name="Gharbi K."/>
            <person name="Hall N."/>
            <person name="Watson M."/>
            <person name="Adriaenssens E.M."/>
            <person name="Foster-Nyarko E."/>
            <person name="Jarju S."/>
            <person name="Secka A."/>
            <person name="Antonio M."/>
            <person name="Oren A."/>
            <person name="Chaudhuri R.R."/>
            <person name="La Ragione R."/>
            <person name="Hildebrand F."/>
            <person name="Pallen M.J."/>
        </authorList>
    </citation>
    <scope>NUCLEOTIDE SEQUENCE</scope>
    <source>
        <strain evidence="2">ChiGjej6B6-1540</strain>
    </source>
</reference>
<reference evidence="2" key="2">
    <citation type="submission" date="2021-04" db="EMBL/GenBank/DDBJ databases">
        <authorList>
            <person name="Gilroy R."/>
        </authorList>
    </citation>
    <scope>NUCLEOTIDE SEQUENCE</scope>
    <source>
        <strain evidence="2">ChiGjej6B6-1540</strain>
    </source>
</reference>
<keyword evidence="1" id="KW-0732">Signal</keyword>